<evidence type="ECO:0000313" key="6">
    <source>
        <dbReference type="EMBL" id="QJE71816.1"/>
    </source>
</evidence>
<evidence type="ECO:0000313" key="7">
    <source>
        <dbReference type="Proteomes" id="UP000501891"/>
    </source>
</evidence>
<dbReference type="SUPFAM" id="SSF69593">
    <property type="entry name" value="Glycerol-3-phosphate (1)-acyltransferase"/>
    <property type="match status" value="1"/>
</dbReference>
<reference evidence="6" key="1">
    <citation type="submission" date="2020-04" db="EMBL/GenBank/DDBJ databases">
        <title>A desert anoxygenic phototrophic bacterium fixes CO2 using RubisCO under aerobic conditions.</title>
        <authorList>
            <person name="Tang K."/>
        </authorList>
    </citation>
    <scope>NUCLEOTIDE SEQUENCE [LARGE SCALE GENOMIC DNA]</scope>
    <source>
        <strain evidence="6">MIMtkB3</strain>
    </source>
</reference>
<keyword evidence="3 6" id="KW-0012">Acyltransferase</keyword>
<gene>
    <name evidence="6" type="ORF">HHL28_00630</name>
</gene>
<feature type="domain" description="Phospholipid/glycerol acyltransferase" evidence="5">
    <location>
        <begin position="72"/>
        <end position="186"/>
    </location>
</feature>
<dbReference type="GO" id="GO:0006654">
    <property type="term" value="P:phosphatidic acid biosynthetic process"/>
    <property type="evidence" value="ECO:0007669"/>
    <property type="project" value="TreeGrafter"/>
</dbReference>
<name>A0A858R3Z3_9PROT</name>
<dbReference type="EMBL" id="CP051775">
    <property type="protein sequence ID" value="QJE71816.1"/>
    <property type="molecule type" value="Genomic_DNA"/>
</dbReference>
<dbReference type="KEGG" id="acru:HHL28_00630"/>
<keyword evidence="2" id="KW-0808">Transferase</keyword>
<keyword evidence="4" id="KW-1133">Transmembrane helix</keyword>
<feature type="transmembrane region" description="Helical" evidence="4">
    <location>
        <begin position="7"/>
        <end position="29"/>
    </location>
</feature>
<dbReference type="PANTHER" id="PTHR10434:SF40">
    <property type="entry name" value="1-ACYL-SN-GLYCEROL-3-PHOSPHATE ACYLTRANSFERASE"/>
    <property type="match status" value="1"/>
</dbReference>
<keyword evidence="4" id="KW-0812">Transmembrane</keyword>
<dbReference type="PANTHER" id="PTHR10434">
    <property type="entry name" value="1-ACYL-SN-GLYCEROL-3-PHOSPHATE ACYLTRANSFERASE"/>
    <property type="match status" value="1"/>
</dbReference>
<proteinExistence type="predicted"/>
<dbReference type="Proteomes" id="UP000501891">
    <property type="component" value="Chromosome"/>
</dbReference>
<evidence type="ECO:0000259" key="5">
    <source>
        <dbReference type="SMART" id="SM00563"/>
    </source>
</evidence>
<comment type="pathway">
    <text evidence="1">Lipid metabolism.</text>
</comment>
<keyword evidence="7" id="KW-1185">Reference proteome</keyword>
<keyword evidence="4" id="KW-0472">Membrane</keyword>
<evidence type="ECO:0000256" key="1">
    <source>
        <dbReference type="ARBA" id="ARBA00005189"/>
    </source>
</evidence>
<evidence type="ECO:0000256" key="3">
    <source>
        <dbReference type="ARBA" id="ARBA00023315"/>
    </source>
</evidence>
<dbReference type="CDD" id="cd07989">
    <property type="entry name" value="LPLAT_AGPAT-like"/>
    <property type="match status" value="1"/>
</dbReference>
<organism evidence="6 7">
    <name type="scientific">Aerophototrophica crusticola</name>
    <dbReference type="NCBI Taxonomy" id="1709002"/>
    <lineage>
        <taxon>Bacteria</taxon>
        <taxon>Pseudomonadati</taxon>
        <taxon>Pseudomonadota</taxon>
        <taxon>Alphaproteobacteria</taxon>
        <taxon>Rhodospirillales</taxon>
        <taxon>Rhodospirillaceae</taxon>
        <taxon>Aerophototrophica</taxon>
    </lineage>
</organism>
<dbReference type="Pfam" id="PF01553">
    <property type="entry name" value="Acyltransferase"/>
    <property type="match status" value="1"/>
</dbReference>
<dbReference type="GO" id="GO:0003841">
    <property type="term" value="F:1-acylglycerol-3-phosphate O-acyltransferase activity"/>
    <property type="evidence" value="ECO:0007669"/>
    <property type="project" value="TreeGrafter"/>
</dbReference>
<accession>A0A858R3Z3</accession>
<dbReference type="AlphaFoldDB" id="A0A858R3Z3"/>
<evidence type="ECO:0000256" key="4">
    <source>
        <dbReference type="SAM" id="Phobius"/>
    </source>
</evidence>
<sequence length="254" mass="28748">MLAFRSLLFNVVFFGWTLFCCFALFWMLFLPRKGMVEVVRWYMRTLCLIERVVLGLRYEVKGLEHLPKDGPVLIGAKHQSMWETMKLHLIFEDPAIVLKRELLWLPLWGWYAAKAEMIPVNRGKRGAAIASLLAGARRMKEQGREIVIFPQGTRVAPGVYKPYKVGIGILYQELGLPLVPMALNSGMFWGRRTFIKRPGTITIEFLPPIPPGLPKETALFELEARLEDATDRLVTQVGGPVTVNPHTAHPGLVA</sequence>
<protein>
    <submittedName>
        <fullName evidence="6">1-acyl-sn-glycerol-3-phosphate acyltransferase</fullName>
    </submittedName>
</protein>
<dbReference type="SMART" id="SM00563">
    <property type="entry name" value="PlsC"/>
    <property type="match status" value="1"/>
</dbReference>
<evidence type="ECO:0000256" key="2">
    <source>
        <dbReference type="ARBA" id="ARBA00022679"/>
    </source>
</evidence>
<dbReference type="InterPro" id="IPR002123">
    <property type="entry name" value="Plipid/glycerol_acylTrfase"/>
</dbReference>